<accession>A0A7R8ZNS4</accession>
<feature type="region of interest" description="Disordered" evidence="1">
    <location>
        <begin position="193"/>
        <end position="226"/>
    </location>
</feature>
<sequence length="226" mass="25022">MAPEPPSETYRRRDSDDGSPVGIVADTDSDDWWTDEEEQGGNDDRRYELLNQTLTLNGGHLNGGGAEGSDVEHMWANWNEWTSDTMLEIGSIGYTGLPGDEEVSSELAEENFEDAMDARPMNASGIRFDELHAMKNAMERVALRDESTSKNDRAPLDLQAIKTAMDNVTLPATAYPPWTNDVPEEQWMALIRSRLKSSDAEPTVESSDADISSERRDAPPTPTDAE</sequence>
<dbReference type="EMBL" id="OB663534">
    <property type="protein sequence ID" value="CAD7231461.1"/>
    <property type="molecule type" value="Genomic_DNA"/>
</dbReference>
<name>A0A7R8ZNS4_9CRUS</name>
<dbReference type="AlphaFoldDB" id="A0A7R8ZNS4"/>
<feature type="region of interest" description="Disordered" evidence="1">
    <location>
        <begin position="1"/>
        <end position="45"/>
    </location>
</feature>
<evidence type="ECO:0008006" key="3">
    <source>
        <dbReference type="Google" id="ProtNLM"/>
    </source>
</evidence>
<evidence type="ECO:0000256" key="1">
    <source>
        <dbReference type="SAM" id="MobiDB-lite"/>
    </source>
</evidence>
<proteinExistence type="predicted"/>
<evidence type="ECO:0000313" key="2">
    <source>
        <dbReference type="EMBL" id="CAD7231461.1"/>
    </source>
</evidence>
<reference evidence="2" key="1">
    <citation type="submission" date="2020-11" db="EMBL/GenBank/DDBJ databases">
        <authorList>
            <person name="Tran Van P."/>
        </authorList>
    </citation>
    <scope>NUCLEOTIDE SEQUENCE</scope>
</reference>
<organism evidence="2">
    <name type="scientific">Cyprideis torosa</name>
    <dbReference type="NCBI Taxonomy" id="163714"/>
    <lineage>
        <taxon>Eukaryota</taxon>
        <taxon>Metazoa</taxon>
        <taxon>Ecdysozoa</taxon>
        <taxon>Arthropoda</taxon>
        <taxon>Crustacea</taxon>
        <taxon>Oligostraca</taxon>
        <taxon>Ostracoda</taxon>
        <taxon>Podocopa</taxon>
        <taxon>Podocopida</taxon>
        <taxon>Cytherocopina</taxon>
        <taxon>Cytheroidea</taxon>
        <taxon>Cytherideidae</taxon>
        <taxon>Cyprideis</taxon>
    </lineage>
</organism>
<feature type="compositionally biased region" description="Acidic residues" evidence="1">
    <location>
        <begin position="27"/>
        <end position="41"/>
    </location>
</feature>
<gene>
    <name evidence="2" type="ORF">CTOB1V02_LOCUS9308</name>
</gene>
<dbReference type="Pfam" id="PF06910">
    <property type="entry name" value="MEA1"/>
    <property type="match status" value="1"/>
</dbReference>
<protein>
    <recommendedName>
        <fullName evidence="3">Male-enhanced antigen 1</fullName>
    </recommendedName>
</protein>